<keyword evidence="1" id="KW-0812">Transmembrane</keyword>
<evidence type="ECO:0008006" key="4">
    <source>
        <dbReference type="Google" id="ProtNLM"/>
    </source>
</evidence>
<comment type="caution">
    <text evidence="2">The sequence shown here is derived from an EMBL/GenBank/DDBJ whole genome shotgun (WGS) entry which is preliminary data.</text>
</comment>
<dbReference type="EMBL" id="JBBHLI010000009">
    <property type="protein sequence ID" value="MEK9502040.1"/>
    <property type="molecule type" value="Genomic_DNA"/>
</dbReference>
<gene>
    <name evidence="2" type="ORF">WI372_13690</name>
</gene>
<reference evidence="2 3" key="1">
    <citation type="submission" date="2024-02" db="EMBL/GenBank/DDBJ databases">
        <title>A novel Gemmatimonadota bacterium.</title>
        <authorList>
            <person name="Du Z.-J."/>
            <person name="Ye Y.-Q."/>
        </authorList>
    </citation>
    <scope>NUCLEOTIDE SEQUENCE [LARGE SCALE GENOMIC DNA]</scope>
    <source>
        <strain evidence="2 3">DH-20</strain>
    </source>
</reference>
<keyword evidence="1" id="KW-0472">Membrane</keyword>
<evidence type="ECO:0000313" key="2">
    <source>
        <dbReference type="EMBL" id="MEK9502040.1"/>
    </source>
</evidence>
<evidence type="ECO:0000313" key="3">
    <source>
        <dbReference type="Proteomes" id="UP001484239"/>
    </source>
</evidence>
<name>A0ABU9EEX8_9BACT</name>
<dbReference type="RefSeq" id="WP_405276843.1">
    <property type="nucleotide sequence ID" value="NZ_CP144380.1"/>
</dbReference>
<protein>
    <recommendedName>
        <fullName evidence="4">Lipopolysaccharide assembly protein A domain-containing protein</fullName>
    </recommendedName>
</protein>
<dbReference type="Proteomes" id="UP001484239">
    <property type="component" value="Unassembled WGS sequence"/>
</dbReference>
<sequence length="105" mass="11558">MSRLGGAFGIGLVLVVSMAFAALNGGQRITLRLGFTTLYRVPLTAVAFGALILGMVVMLLAGIHSDLRVRRILRERLADEDREERARIFVDHTQTNLFEEGAEES</sequence>
<feature type="transmembrane region" description="Helical" evidence="1">
    <location>
        <begin position="45"/>
        <end position="64"/>
    </location>
</feature>
<proteinExistence type="predicted"/>
<organism evidence="2 3">
    <name type="scientific">Gaopeijia maritima</name>
    <dbReference type="NCBI Taxonomy" id="3119007"/>
    <lineage>
        <taxon>Bacteria</taxon>
        <taxon>Pseudomonadati</taxon>
        <taxon>Gemmatimonadota</taxon>
        <taxon>Longimicrobiia</taxon>
        <taxon>Gaopeijiales</taxon>
        <taxon>Gaopeijiaceae</taxon>
        <taxon>Gaopeijia</taxon>
    </lineage>
</organism>
<accession>A0ABU9EEX8</accession>
<evidence type="ECO:0000256" key="1">
    <source>
        <dbReference type="SAM" id="Phobius"/>
    </source>
</evidence>
<keyword evidence="1" id="KW-1133">Transmembrane helix</keyword>
<keyword evidence="3" id="KW-1185">Reference proteome</keyword>